<dbReference type="RefSeq" id="WP_183603024.1">
    <property type="nucleotide sequence ID" value="NZ_JACHXK010000015.1"/>
</dbReference>
<dbReference type="EMBL" id="JACHXK010000015">
    <property type="protein sequence ID" value="MBB3112920.1"/>
    <property type="molecule type" value="Genomic_DNA"/>
</dbReference>
<evidence type="ECO:0000313" key="1">
    <source>
        <dbReference type="EMBL" id="MBB3112920.1"/>
    </source>
</evidence>
<organism evidence="1 2">
    <name type="scientific">Paenibacillus phyllosphaerae</name>
    <dbReference type="NCBI Taxonomy" id="274593"/>
    <lineage>
        <taxon>Bacteria</taxon>
        <taxon>Bacillati</taxon>
        <taxon>Bacillota</taxon>
        <taxon>Bacilli</taxon>
        <taxon>Bacillales</taxon>
        <taxon>Paenibacillaceae</taxon>
        <taxon>Paenibacillus</taxon>
    </lineage>
</organism>
<keyword evidence="2" id="KW-1185">Reference proteome</keyword>
<sequence length="375" mass="41137">MKKLQLLVAVKETAYLDRLADYIRRSTYGEQWQLTAFTNVNSLRQYLKSGYPADLLAVHSSMASEIREAAGSAPLAILISRAGQPMSRQEVTQFQPLPSLLQALTAVYASGTEAPLPAEMRGGRRTVIAAVGSAASGIGRTTLSLRLGQQAGTRGANVFYLNLEQWNGSAAWFRGEEAGDQLSQLLYTIQAEPERAGQKLAELKRRHAGLKMDYLPPSPHAMERLSMSTELTERLIAVIAECGLYDLIVIDTDNRIDDVMAGVLHQADLMLWLAADHPAAQMKNKLALQYVKQRWSEYYDAFLAKFRVIAISRSPLTKADSESGMRLEGTLPYPEAEEAEHGGNAFYRSAVDRILDRLQVLGKGGVPAGSNHTGS</sequence>
<gene>
    <name evidence="1" type="ORF">FHS18_005022</name>
</gene>
<comment type="caution">
    <text evidence="1">The sequence shown here is derived from an EMBL/GenBank/DDBJ whole genome shotgun (WGS) entry which is preliminary data.</text>
</comment>
<dbReference type="Proteomes" id="UP000570361">
    <property type="component" value="Unassembled WGS sequence"/>
</dbReference>
<evidence type="ECO:0000313" key="2">
    <source>
        <dbReference type="Proteomes" id="UP000570361"/>
    </source>
</evidence>
<dbReference type="Gene3D" id="3.40.50.300">
    <property type="entry name" value="P-loop containing nucleotide triphosphate hydrolases"/>
    <property type="match status" value="1"/>
</dbReference>
<dbReference type="SUPFAM" id="SSF52540">
    <property type="entry name" value="P-loop containing nucleoside triphosphate hydrolases"/>
    <property type="match status" value="1"/>
</dbReference>
<name>A0A7W5B1X0_9BACL</name>
<protein>
    <recommendedName>
        <fullName evidence="3">CobQ/CobB/MinD/ParA nucleotide binding domain-containing protein</fullName>
    </recommendedName>
</protein>
<accession>A0A7W5B1X0</accession>
<dbReference type="AlphaFoldDB" id="A0A7W5B1X0"/>
<dbReference type="InterPro" id="IPR027417">
    <property type="entry name" value="P-loop_NTPase"/>
</dbReference>
<reference evidence="1 2" key="1">
    <citation type="submission" date="2020-08" db="EMBL/GenBank/DDBJ databases">
        <title>Genomic Encyclopedia of Type Strains, Phase III (KMG-III): the genomes of soil and plant-associated and newly described type strains.</title>
        <authorList>
            <person name="Whitman W."/>
        </authorList>
    </citation>
    <scope>NUCLEOTIDE SEQUENCE [LARGE SCALE GENOMIC DNA]</scope>
    <source>
        <strain evidence="1 2">CECT 5862</strain>
    </source>
</reference>
<dbReference type="Gene3D" id="3.40.50.10850">
    <property type="entry name" value="Ntrc-like two-domain protein"/>
    <property type="match status" value="1"/>
</dbReference>
<evidence type="ECO:0008006" key="3">
    <source>
        <dbReference type="Google" id="ProtNLM"/>
    </source>
</evidence>
<proteinExistence type="predicted"/>